<protein>
    <submittedName>
        <fullName evidence="1">Uncharacterized protein</fullName>
    </submittedName>
</protein>
<proteinExistence type="predicted"/>
<evidence type="ECO:0000313" key="1">
    <source>
        <dbReference type="EMBL" id="SEB05324.1"/>
    </source>
</evidence>
<dbReference type="EMBL" id="FNQS01000032">
    <property type="protein sequence ID" value="SEB05324.1"/>
    <property type="molecule type" value="Genomic_DNA"/>
</dbReference>
<organism evidence="1 2">
    <name type="scientific">Lonsdalea quercina</name>
    <dbReference type="NCBI Taxonomy" id="71657"/>
    <lineage>
        <taxon>Bacteria</taxon>
        <taxon>Pseudomonadati</taxon>
        <taxon>Pseudomonadota</taxon>
        <taxon>Gammaproteobacteria</taxon>
        <taxon>Enterobacterales</taxon>
        <taxon>Pectobacteriaceae</taxon>
        <taxon>Lonsdalea</taxon>
    </lineage>
</organism>
<dbReference type="Proteomes" id="UP000187280">
    <property type="component" value="Unassembled WGS sequence"/>
</dbReference>
<evidence type="ECO:0000313" key="2">
    <source>
        <dbReference type="Proteomes" id="UP000187280"/>
    </source>
</evidence>
<name>A0A1H4G702_9GAMM</name>
<accession>A0A1H4G702</accession>
<reference evidence="1 2" key="1">
    <citation type="submission" date="2016-10" db="EMBL/GenBank/DDBJ databases">
        <authorList>
            <person name="de Groot N.N."/>
        </authorList>
    </citation>
    <scope>NUCLEOTIDE SEQUENCE [LARGE SCALE GENOMIC DNA]</scope>
    <source>
        <strain evidence="1 2">ATCC 29281</strain>
    </source>
</reference>
<sequence length="72" mass="8362">MIEYSFGERSEDTAYVLKWTFDPDEESTRLNGYPGVTGPKYQKELPMDDISKVKQTRMQCDRILEPVQSQGK</sequence>
<keyword evidence="2" id="KW-1185">Reference proteome</keyword>
<dbReference type="AlphaFoldDB" id="A0A1H4G702"/>
<gene>
    <name evidence="1" type="ORF">SAMN02982996_03412</name>
</gene>